<keyword evidence="10" id="KW-1185">Reference proteome</keyword>
<keyword evidence="3" id="KW-0539">Nucleus</keyword>
<dbReference type="InParanoid" id="A0A1Q3D1R8"/>
<evidence type="ECO:0000313" key="9">
    <source>
        <dbReference type="EMBL" id="GAV86384.1"/>
    </source>
</evidence>
<dbReference type="InterPro" id="IPR035192">
    <property type="entry name" value="NUP160_hel_plant"/>
</dbReference>
<organism evidence="9 10">
    <name type="scientific">Cephalotus follicularis</name>
    <name type="common">Albany pitcher plant</name>
    <dbReference type="NCBI Taxonomy" id="3775"/>
    <lineage>
        <taxon>Eukaryota</taxon>
        <taxon>Viridiplantae</taxon>
        <taxon>Streptophyta</taxon>
        <taxon>Embryophyta</taxon>
        <taxon>Tracheophyta</taxon>
        <taxon>Spermatophyta</taxon>
        <taxon>Magnoliopsida</taxon>
        <taxon>eudicotyledons</taxon>
        <taxon>Gunneridae</taxon>
        <taxon>Pentapetalae</taxon>
        <taxon>rosids</taxon>
        <taxon>fabids</taxon>
        <taxon>Oxalidales</taxon>
        <taxon>Cephalotaceae</taxon>
        <taxon>Cephalotus</taxon>
    </lineage>
</organism>
<dbReference type="FunCoup" id="A0A1Q3D1R8">
    <property type="interactions" value="1802"/>
</dbReference>
<gene>
    <name evidence="9" type="ORF">CFOL_v3_29815</name>
</gene>
<comment type="caution">
    <text evidence="9">The sequence shown here is derived from an EMBL/GenBank/DDBJ whole genome shotgun (WGS) entry which is preliminary data.</text>
</comment>
<proteinExistence type="predicted"/>
<evidence type="ECO:0000256" key="1">
    <source>
        <dbReference type="ARBA" id="ARBA00004123"/>
    </source>
</evidence>
<dbReference type="Pfam" id="PF11715">
    <property type="entry name" value="Beta-prop_Nup120_160"/>
    <property type="match status" value="1"/>
</dbReference>
<keyword evidence="2" id="KW-0813">Transport</keyword>
<name>A0A1Q3D1R8_CEPFO</name>
<evidence type="ECO:0000256" key="2">
    <source>
        <dbReference type="ARBA" id="ARBA00022448"/>
    </source>
</evidence>
<dbReference type="Pfam" id="PF17238">
    <property type="entry name" value="NUP160_helical_2"/>
    <property type="match status" value="1"/>
</dbReference>
<dbReference type="InterPro" id="IPR021717">
    <property type="entry name" value="Nucleoporin_Nup160"/>
</dbReference>
<feature type="domain" description="NUP160 middle TPR" evidence="8">
    <location>
        <begin position="920"/>
        <end position="1171"/>
    </location>
</feature>
<dbReference type="Pfam" id="PF23354">
    <property type="entry name" value="TPR_NUP160_120_M"/>
    <property type="match status" value="1"/>
</dbReference>
<evidence type="ECO:0000259" key="8">
    <source>
        <dbReference type="Pfam" id="PF23354"/>
    </source>
</evidence>
<evidence type="ECO:0000256" key="4">
    <source>
        <dbReference type="SAM" id="MobiDB-lite"/>
    </source>
</evidence>
<dbReference type="PANTHER" id="PTHR21286">
    <property type="entry name" value="NUCLEAR PORE COMPLEX PROTEIN NUP160"/>
    <property type="match status" value="1"/>
</dbReference>
<dbReference type="OrthoDB" id="67716at2759"/>
<dbReference type="PANTHER" id="PTHR21286:SF0">
    <property type="entry name" value="NUCLEAR PORE COMPLEX PROTEIN NUP160"/>
    <property type="match status" value="1"/>
</dbReference>
<evidence type="ECO:0000259" key="5">
    <source>
        <dbReference type="Pfam" id="PF11715"/>
    </source>
</evidence>
<evidence type="ECO:0000313" key="10">
    <source>
        <dbReference type="Proteomes" id="UP000187406"/>
    </source>
</evidence>
<sequence>MGNNSKGLAGMEVPMIGTDSISIKWIHIKIPSSSSSSSSSSHDSSTNNTRLEQDCGGSFLVNPNNGQQQQQQEEDPSSYFIWRIYSDSPNTLHLLHLSPSSSPSPIGLRLSFPSPLSPFAFICTHNGGNHLYSLYALTVSGVAYFLKLKTLSAYSSSSVGVFLREDFVDFDLHSLSNHIPEPITSAAAYPGRLLLATNDGSVSCYKISPPGFSYELRDDAGIARLWGFMSRIVAPVQDMVISEIQGRKLLLVLHSDGVLRVWDLLSRTKIFGHTLTSSALEGATPLRLWVGEGIRNANTFPLAILYRRTLESSMEMVYVYNLSCTSADKITLSLESSMQNIPLEEGGCIDVKITSDKIWILKDNGLVYYNLSHPNVIVEEARYYALQEEFVAEQLFQSSEHSFEDLFLITHSILSSAKDHITPFISSIFLRRLLDPGVHHNNVLRATFLDYNKHWTDSEYQSLTVDELRKEILSIIENEGVTEGHMSVLYHWRNFCARYFHYWCKNNAPYGLLVDSSRGAVGLIRKNSVSLFRGLENIELLVDGSDESSDFVSSGEVLFGDDFEREVLFEVLRCVISINQQLGKTISAIFYESLIRTPVISFEEIVPRLLKILETGYSSSVAALHMFGTEELTDHKYLRKFSFGMLLSLHALCKKAGSWGKVLNIIERYLQFFVPRKIQKMASESLFNININIVVQATSQISKVMYESALDVLLFVTYLVNISGQIYMMHDDISKIQLELVPMIQETVYEWLIIHFLGTTPSELPTIEDFSSQLSSLQIDSNIDKRSWNEKLGRCDFTLAFIILLNSHSSSGGPGHLPLKCLPNPQDVISSVRDFISWIIWGKSGDESFASMRRTTELALILFRQGQHDSVEYLLTIVEANSRKEKICRSIQDAGGDWCVLQHLLGCCLLAQAQCKSHGMLKERKVCEAVRCFFRASSGEGASQALQSLSHEAGLLHFGFKDFLSSATWKLHYYQWAMQIFEQYNISEGACQFALAALEQVDEALSMKNDISGREPLNESANTVKGRIWANVFKFTLDLNLLYDAYCAIISNPDEESKYICLRRFIIVLYERGAMKILCDGQLPFIGLSEKVERELAWKAERSDILAKPNPYKLLYAFEMHRHNWQRAASYIYTYSVRLRTETVLKDNQHVSLVLQESLNGLSAALNALQLVHPAYAWIDPLLEGSSLQNEHYPSKKAKKTMKEQSTGNEVQPQRLQTYIGIEELENEFVLISAEYWLSLANVKWTYTGSENGPSDLVDLLVQTNLYDMAFTVALKFWKDSRLKRELEKVFSAISMKCCPNKVGTSWVGNDLRAQSFLLASSKDEVIMHGSPEINPANQPRGNSQWETLELYLEKYKGFHDRLPVIVAETLLCADPQIELPLWLVNMFKVIFHLTCHVLHDLL</sequence>
<reference evidence="10" key="1">
    <citation type="submission" date="2016-04" db="EMBL/GenBank/DDBJ databases">
        <title>Cephalotus genome sequencing.</title>
        <authorList>
            <person name="Fukushima K."/>
            <person name="Hasebe M."/>
            <person name="Fang X."/>
        </authorList>
    </citation>
    <scope>NUCLEOTIDE SEQUENCE [LARGE SCALE GENOMIC DNA]</scope>
    <source>
        <strain evidence="10">cv. St1</strain>
    </source>
</reference>
<feature type="domain" description="NUP160 helical" evidence="6">
    <location>
        <begin position="559"/>
        <end position="740"/>
    </location>
</feature>
<dbReference type="GO" id="GO:0017056">
    <property type="term" value="F:structural constituent of nuclear pore"/>
    <property type="evidence" value="ECO:0007669"/>
    <property type="project" value="TreeGrafter"/>
</dbReference>
<dbReference type="InterPro" id="IPR059141">
    <property type="entry name" value="Beta-prop_Nup120_160"/>
</dbReference>
<dbReference type="GO" id="GO:0005643">
    <property type="term" value="C:nuclear pore"/>
    <property type="evidence" value="ECO:0007669"/>
    <property type="project" value="UniProtKB-ARBA"/>
</dbReference>
<dbReference type="Proteomes" id="UP000187406">
    <property type="component" value="Unassembled WGS sequence"/>
</dbReference>
<feature type="region of interest" description="Disordered" evidence="4">
    <location>
        <begin position="31"/>
        <end position="73"/>
    </location>
</feature>
<evidence type="ECO:0000259" key="7">
    <source>
        <dbReference type="Pfam" id="PF23347"/>
    </source>
</evidence>
<protein>
    <submittedName>
        <fullName evidence="9">Nup160 domain-containing protein</fullName>
    </submittedName>
</protein>
<dbReference type="Pfam" id="PF23347">
    <property type="entry name" value="TPR_Nup160_C"/>
    <property type="match status" value="1"/>
</dbReference>
<dbReference type="STRING" id="3775.A0A1Q3D1R8"/>
<evidence type="ECO:0000256" key="3">
    <source>
        <dbReference type="ARBA" id="ARBA00023242"/>
    </source>
</evidence>
<dbReference type="SUPFAM" id="SSF50978">
    <property type="entry name" value="WD40 repeat-like"/>
    <property type="match status" value="1"/>
</dbReference>
<feature type="compositionally biased region" description="Low complexity" evidence="4">
    <location>
        <begin position="31"/>
        <end position="45"/>
    </location>
</feature>
<accession>A0A1Q3D1R8</accession>
<dbReference type="EMBL" id="BDDD01003883">
    <property type="protein sequence ID" value="GAV86384.1"/>
    <property type="molecule type" value="Genomic_DNA"/>
</dbReference>
<dbReference type="InterPro" id="IPR036322">
    <property type="entry name" value="WD40_repeat_dom_sf"/>
</dbReference>
<evidence type="ECO:0000259" key="6">
    <source>
        <dbReference type="Pfam" id="PF17238"/>
    </source>
</evidence>
<dbReference type="InterPro" id="IPR056535">
    <property type="entry name" value="TPR_NUP160_M"/>
</dbReference>
<dbReference type="InterPro" id="IPR056536">
    <property type="entry name" value="TPR_NUP160_C"/>
</dbReference>
<feature type="domain" description="NUP160 C-terminal TPR" evidence="7">
    <location>
        <begin position="1222"/>
        <end position="1389"/>
    </location>
</feature>
<feature type="domain" description="Nucleoporin Nup120/160 beta-propeller" evidence="5">
    <location>
        <begin position="79"/>
        <end position="539"/>
    </location>
</feature>
<comment type="subcellular location">
    <subcellularLocation>
        <location evidence="1">Nucleus</location>
    </subcellularLocation>
</comment>